<dbReference type="InterPro" id="IPR009053">
    <property type="entry name" value="Prefoldin"/>
</dbReference>
<evidence type="ECO:0000256" key="1">
    <source>
        <dbReference type="ARBA" id="ARBA00008045"/>
    </source>
</evidence>
<dbReference type="SUPFAM" id="SSF46579">
    <property type="entry name" value="Prefoldin"/>
    <property type="match status" value="1"/>
</dbReference>
<dbReference type="GO" id="GO:0051082">
    <property type="term" value="F:unfolded protein binding"/>
    <property type="evidence" value="ECO:0007669"/>
    <property type="project" value="InterPro"/>
</dbReference>
<feature type="coiled-coil region" evidence="3">
    <location>
        <begin position="74"/>
        <end position="108"/>
    </location>
</feature>
<dbReference type="Pfam" id="PF01920">
    <property type="entry name" value="Prefoldin_2"/>
    <property type="match status" value="1"/>
</dbReference>
<sequence>MSLQLLQTKLKTASAEYQKLQADLANVVAARQRLDAQLSENDLVKKEFAQLAPDNIVYKQIGPVLVKQDQAEAKSNVETRLEFIKGEIKRVEAQLQDIESKSDIKKNEARRVSHPALFTTNIDLCVQLVEIQAALQQAAQQTGAAASGASLPSLGGVMRDNLVEM</sequence>
<dbReference type="Proteomes" id="UP000623467">
    <property type="component" value="Unassembled WGS sequence"/>
</dbReference>
<gene>
    <name evidence="4" type="ORF">MSAN_02171100</name>
</gene>
<organism evidence="4 5">
    <name type="scientific">Mycena sanguinolenta</name>
    <dbReference type="NCBI Taxonomy" id="230812"/>
    <lineage>
        <taxon>Eukaryota</taxon>
        <taxon>Fungi</taxon>
        <taxon>Dikarya</taxon>
        <taxon>Basidiomycota</taxon>
        <taxon>Agaricomycotina</taxon>
        <taxon>Agaricomycetes</taxon>
        <taxon>Agaricomycetidae</taxon>
        <taxon>Agaricales</taxon>
        <taxon>Marasmiineae</taxon>
        <taxon>Mycenaceae</taxon>
        <taxon>Mycena</taxon>
    </lineage>
</organism>
<accession>A0A8H7CKJ7</accession>
<dbReference type="OrthoDB" id="248120at2759"/>
<dbReference type="AlphaFoldDB" id="A0A8H7CKJ7"/>
<keyword evidence="2" id="KW-0143">Chaperone</keyword>
<dbReference type="GO" id="GO:0051087">
    <property type="term" value="F:protein-folding chaperone binding"/>
    <property type="evidence" value="ECO:0007669"/>
    <property type="project" value="TreeGrafter"/>
</dbReference>
<evidence type="ECO:0000313" key="4">
    <source>
        <dbReference type="EMBL" id="KAF7339566.1"/>
    </source>
</evidence>
<name>A0A8H7CKJ7_9AGAR</name>
<evidence type="ECO:0000313" key="5">
    <source>
        <dbReference type="Proteomes" id="UP000623467"/>
    </source>
</evidence>
<protein>
    <submittedName>
        <fullName evidence="4">Prefoldin subunit 6</fullName>
    </submittedName>
</protein>
<comment type="caution">
    <text evidence="4">The sequence shown here is derived from an EMBL/GenBank/DDBJ whole genome shotgun (WGS) entry which is preliminary data.</text>
</comment>
<dbReference type="Gene3D" id="1.10.287.370">
    <property type="match status" value="1"/>
</dbReference>
<dbReference type="CDD" id="cd23161">
    <property type="entry name" value="Prefoldin_6"/>
    <property type="match status" value="1"/>
</dbReference>
<dbReference type="PANTHER" id="PTHR21431:SF0">
    <property type="entry name" value="PREFOLDIN SUBUNIT 6"/>
    <property type="match status" value="1"/>
</dbReference>
<dbReference type="GO" id="GO:0005737">
    <property type="term" value="C:cytoplasm"/>
    <property type="evidence" value="ECO:0007669"/>
    <property type="project" value="TreeGrafter"/>
</dbReference>
<dbReference type="GO" id="GO:0006457">
    <property type="term" value="P:protein folding"/>
    <property type="evidence" value="ECO:0007669"/>
    <property type="project" value="InterPro"/>
</dbReference>
<evidence type="ECO:0000256" key="3">
    <source>
        <dbReference type="SAM" id="Coils"/>
    </source>
</evidence>
<evidence type="ECO:0000256" key="2">
    <source>
        <dbReference type="ARBA" id="ARBA00023186"/>
    </source>
</evidence>
<dbReference type="PANTHER" id="PTHR21431">
    <property type="entry name" value="PREFOLDIN SUBUNIT 6"/>
    <property type="match status" value="1"/>
</dbReference>
<dbReference type="GO" id="GO:0016272">
    <property type="term" value="C:prefoldin complex"/>
    <property type="evidence" value="ECO:0007669"/>
    <property type="project" value="InterPro"/>
</dbReference>
<comment type="similarity">
    <text evidence="1">Belongs to the prefoldin subunit beta family.</text>
</comment>
<dbReference type="GO" id="GO:0051131">
    <property type="term" value="P:chaperone-mediated protein complex assembly"/>
    <property type="evidence" value="ECO:0007669"/>
    <property type="project" value="TreeGrafter"/>
</dbReference>
<keyword evidence="5" id="KW-1185">Reference proteome</keyword>
<reference evidence="4" key="1">
    <citation type="submission" date="2020-05" db="EMBL/GenBank/DDBJ databases">
        <title>Mycena genomes resolve the evolution of fungal bioluminescence.</title>
        <authorList>
            <person name="Tsai I.J."/>
        </authorList>
    </citation>
    <scope>NUCLEOTIDE SEQUENCE</scope>
    <source>
        <strain evidence="4">160909Yilan</strain>
    </source>
</reference>
<feature type="coiled-coil region" evidence="3">
    <location>
        <begin position="3"/>
        <end position="37"/>
    </location>
</feature>
<proteinExistence type="inferred from homology"/>
<dbReference type="InterPro" id="IPR002777">
    <property type="entry name" value="PFD_beta-like"/>
</dbReference>
<keyword evidence="3" id="KW-0175">Coiled coil</keyword>
<dbReference type="EMBL" id="JACAZH010000031">
    <property type="protein sequence ID" value="KAF7339566.1"/>
    <property type="molecule type" value="Genomic_DNA"/>
</dbReference>
<dbReference type="FunFam" id="1.10.287.370:FF:000003">
    <property type="entry name" value="Prefoldin subunit 6"/>
    <property type="match status" value="1"/>
</dbReference>